<dbReference type="STRING" id="1891926.Fuma_05546"/>
<reference evidence="8 9" key="1">
    <citation type="journal article" date="2016" name="Front. Microbiol.">
        <title>Fuerstia marisgermanicae gen. nov., sp. nov., an Unusual Member of the Phylum Planctomycetes from the German Wadden Sea.</title>
        <authorList>
            <person name="Kohn T."/>
            <person name="Heuer A."/>
            <person name="Jogler M."/>
            <person name="Vollmers J."/>
            <person name="Boedeker C."/>
            <person name="Bunk B."/>
            <person name="Rast P."/>
            <person name="Borchert D."/>
            <person name="Glockner I."/>
            <person name="Freese H.M."/>
            <person name="Klenk H.P."/>
            <person name="Overmann J."/>
            <person name="Kaster A.K."/>
            <person name="Rohde M."/>
            <person name="Wiegand S."/>
            <person name="Jogler C."/>
        </authorList>
    </citation>
    <scope>NUCLEOTIDE SEQUENCE [LARGE SCALE GENOMIC DNA]</scope>
    <source>
        <strain evidence="8 9">NH11</strain>
    </source>
</reference>
<dbReference type="GO" id="GO:0000150">
    <property type="term" value="F:DNA strand exchange activity"/>
    <property type="evidence" value="ECO:0007669"/>
    <property type="project" value="InterPro"/>
</dbReference>
<dbReference type="PROSITE" id="PS00397">
    <property type="entry name" value="RECOMBINASES_1"/>
    <property type="match status" value="1"/>
</dbReference>
<evidence type="ECO:0000259" key="7">
    <source>
        <dbReference type="PROSITE" id="PS51736"/>
    </source>
</evidence>
<dbReference type="SUPFAM" id="SSF53041">
    <property type="entry name" value="Resolvase-like"/>
    <property type="match status" value="1"/>
</dbReference>
<evidence type="ECO:0000313" key="8">
    <source>
        <dbReference type="EMBL" id="APZ95883.1"/>
    </source>
</evidence>
<dbReference type="GO" id="GO:0015074">
    <property type="term" value="P:DNA integration"/>
    <property type="evidence" value="ECO:0007669"/>
    <property type="project" value="UniProtKB-KW"/>
</dbReference>
<accession>A0A1P8WPA0</accession>
<evidence type="ECO:0000256" key="3">
    <source>
        <dbReference type="ARBA" id="ARBA00023125"/>
    </source>
</evidence>
<dbReference type="GO" id="GO:0003677">
    <property type="term" value="F:DNA binding"/>
    <property type="evidence" value="ECO:0007669"/>
    <property type="project" value="UniProtKB-KW"/>
</dbReference>
<dbReference type="Gene3D" id="1.10.10.60">
    <property type="entry name" value="Homeodomain-like"/>
    <property type="match status" value="1"/>
</dbReference>
<dbReference type="InterPro" id="IPR009057">
    <property type="entry name" value="Homeodomain-like_sf"/>
</dbReference>
<gene>
    <name evidence="8" type="primary">hin_5</name>
    <name evidence="8" type="ORF">Fuma_05546</name>
</gene>
<dbReference type="InterPro" id="IPR050639">
    <property type="entry name" value="SSR_resolvase"/>
</dbReference>
<feature type="active site" description="O-(5'-phospho-DNA)-serine intermediate" evidence="5 6">
    <location>
        <position position="12"/>
    </location>
</feature>
<dbReference type="PANTHER" id="PTHR30461">
    <property type="entry name" value="DNA-INVERTASE FROM LAMBDOID PROPHAGE"/>
    <property type="match status" value="1"/>
</dbReference>
<evidence type="ECO:0000256" key="2">
    <source>
        <dbReference type="ARBA" id="ARBA00022908"/>
    </source>
</evidence>
<dbReference type="AlphaFoldDB" id="A0A1P8WPA0"/>
<evidence type="ECO:0000256" key="1">
    <source>
        <dbReference type="ARBA" id="ARBA00009913"/>
    </source>
</evidence>
<organism evidence="8 9">
    <name type="scientific">Fuerstiella marisgermanici</name>
    <dbReference type="NCBI Taxonomy" id="1891926"/>
    <lineage>
        <taxon>Bacteria</taxon>
        <taxon>Pseudomonadati</taxon>
        <taxon>Planctomycetota</taxon>
        <taxon>Planctomycetia</taxon>
        <taxon>Planctomycetales</taxon>
        <taxon>Planctomycetaceae</taxon>
        <taxon>Fuerstiella</taxon>
    </lineage>
</organism>
<dbReference type="CDD" id="cd00569">
    <property type="entry name" value="HTH_Hin_like"/>
    <property type="match status" value="1"/>
</dbReference>
<dbReference type="PANTHER" id="PTHR30461:SF2">
    <property type="entry name" value="SERINE RECOMBINASE PINE-RELATED"/>
    <property type="match status" value="1"/>
</dbReference>
<keyword evidence="9" id="KW-1185">Reference proteome</keyword>
<dbReference type="InterPro" id="IPR006118">
    <property type="entry name" value="Recombinase_CS"/>
</dbReference>
<evidence type="ECO:0000256" key="5">
    <source>
        <dbReference type="PIRSR" id="PIRSR606118-50"/>
    </source>
</evidence>
<dbReference type="SUPFAM" id="SSF46689">
    <property type="entry name" value="Homeodomain-like"/>
    <property type="match status" value="1"/>
</dbReference>
<evidence type="ECO:0000256" key="4">
    <source>
        <dbReference type="ARBA" id="ARBA00023172"/>
    </source>
</evidence>
<dbReference type="RefSeq" id="WP_077026987.1">
    <property type="nucleotide sequence ID" value="NZ_CP017641.1"/>
</dbReference>
<proteinExistence type="inferred from homology"/>
<keyword evidence="2" id="KW-0229">DNA integration</keyword>
<dbReference type="InterPro" id="IPR006119">
    <property type="entry name" value="Resolv_N"/>
</dbReference>
<dbReference type="KEGG" id="fmr:Fuma_05546"/>
<evidence type="ECO:0000256" key="6">
    <source>
        <dbReference type="PROSITE-ProRule" id="PRU10137"/>
    </source>
</evidence>
<evidence type="ECO:0000313" key="9">
    <source>
        <dbReference type="Proteomes" id="UP000187735"/>
    </source>
</evidence>
<name>A0A1P8WPA0_9PLAN</name>
<sequence length="200" mass="22332">MTRHVAVYLRVSSRQQDTASQKPDLDRWVRGYADGRDVIYYEDSFSGKTMNRPAWTRLMKAVHAGDIEQIVVWRLDRLGRTAKGLTSLFDELPQRNVGLVSIKDGLDLNTAAGRLMANVLASVAQYETEIRAERVHAGQQRARAQGKTWGGSQPGRLLSLTSEQVEAILRLNDEGRPKAAIARATGVSRPTVYRVLQQNC</sequence>
<feature type="domain" description="Resolvase/invertase-type recombinase catalytic" evidence="7">
    <location>
        <begin position="4"/>
        <end position="146"/>
    </location>
</feature>
<dbReference type="Pfam" id="PF00239">
    <property type="entry name" value="Resolvase"/>
    <property type="match status" value="1"/>
</dbReference>
<dbReference type="EMBL" id="CP017641">
    <property type="protein sequence ID" value="APZ95883.1"/>
    <property type="molecule type" value="Genomic_DNA"/>
</dbReference>
<dbReference type="OrthoDB" id="9797501at2"/>
<dbReference type="InterPro" id="IPR006120">
    <property type="entry name" value="Resolvase_HTH_dom"/>
</dbReference>
<dbReference type="CDD" id="cd03768">
    <property type="entry name" value="SR_ResInv"/>
    <property type="match status" value="1"/>
</dbReference>
<keyword evidence="3" id="KW-0238">DNA-binding</keyword>
<dbReference type="Pfam" id="PF02796">
    <property type="entry name" value="HTH_7"/>
    <property type="match status" value="1"/>
</dbReference>
<keyword evidence="4" id="KW-0233">DNA recombination</keyword>
<dbReference type="SMART" id="SM00857">
    <property type="entry name" value="Resolvase"/>
    <property type="match status" value="1"/>
</dbReference>
<comment type="similarity">
    <text evidence="1">Belongs to the site-specific recombinase resolvase family.</text>
</comment>
<dbReference type="Gene3D" id="3.40.50.1390">
    <property type="entry name" value="Resolvase, N-terminal catalytic domain"/>
    <property type="match status" value="1"/>
</dbReference>
<dbReference type="Proteomes" id="UP000187735">
    <property type="component" value="Chromosome"/>
</dbReference>
<dbReference type="InterPro" id="IPR036162">
    <property type="entry name" value="Resolvase-like_N_sf"/>
</dbReference>
<dbReference type="PROSITE" id="PS51736">
    <property type="entry name" value="RECOMBINASES_3"/>
    <property type="match status" value="1"/>
</dbReference>
<protein>
    <submittedName>
        <fullName evidence="8">DNA-invertase hin</fullName>
    </submittedName>
</protein>